<organism evidence="6 7">
    <name type="scientific">Candidatus Thalassospirochaeta sargassi</name>
    <dbReference type="NCBI Taxonomy" id="3119039"/>
    <lineage>
        <taxon>Bacteria</taxon>
        <taxon>Pseudomonadati</taxon>
        <taxon>Spirochaetota</taxon>
        <taxon>Spirochaetia</taxon>
        <taxon>Spirochaetales</taxon>
        <taxon>Spirochaetaceae</taxon>
        <taxon>Candidatus Thalassospirochaeta</taxon>
    </lineage>
</organism>
<evidence type="ECO:0000313" key="7">
    <source>
        <dbReference type="Proteomes" id="UP001221217"/>
    </source>
</evidence>
<dbReference type="Pfam" id="PF00753">
    <property type="entry name" value="Lactamase_B"/>
    <property type="match status" value="1"/>
</dbReference>
<dbReference type="SUPFAM" id="SSF56281">
    <property type="entry name" value="Metallo-hydrolase/oxidoreductase"/>
    <property type="match status" value="1"/>
</dbReference>
<feature type="domain" description="Metallo-beta-lactamase" evidence="5">
    <location>
        <begin position="15"/>
        <end position="195"/>
    </location>
</feature>
<dbReference type="PANTHER" id="PTHR46233:SF3">
    <property type="entry name" value="HYDROXYACYLGLUTATHIONE HYDROLASE GLOC"/>
    <property type="match status" value="1"/>
</dbReference>
<protein>
    <submittedName>
        <fullName evidence="6">MBL fold metallo-hydrolase</fullName>
    </submittedName>
</protein>
<evidence type="ECO:0000256" key="3">
    <source>
        <dbReference type="ARBA" id="ARBA00022801"/>
    </source>
</evidence>
<dbReference type="GO" id="GO:0016787">
    <property type="term" value="F:hydrolase activity"/>
    <property type="evidence" value="ECO:0007669"/>
    <property type="project" value="UniProtKB-KW"/>
</dbReference>
<keyword evidence="2" id="KW-0479">Metal-binding</keyword>
<name>A0AAJ1IDN6_9SPIO</name>
<dbReference type="SMART" id="SM00849">
    <property type="entry name" value="Lactamase_B"/>
    <property type="match status" value="1"/>
</dbReference>
<keyword evidence="4" id="KW-0862">Zinc</keyword>
<dbReference type="InterPro" id="IPR051453">
    <property type="entry name" value="MBL_Glyoxalase_II"/>
</dbReference>
<evidence type="ECO:0000256" key="2">
    <source>
        <dbReference type="ARBA" id="ARBA00022723"/>
    </source>
</evidence>
<proteinExistence type="predicted"/>
<reference evidence="6 7" key="1">
    <citation type="submission" date="2022-12" db="EMBL/GenBank/DDBJ databases">
        <title>Metagenome assembled genome from gulf of manar.</title>
        <authorList>
            <person name="Kohli P."/>
            <person name="Pk S."/>
            <person name="Venkata Ramana C."/>
            <person name="Sasikala C."/>
        </authorList>
    </citation>
    <scope>NUCLEOTIDE SEQUENCE [LARGE SCALE GENOMIC DNA]</scope>
    <source>
        <strain evidence="6">JB008</strain>
    </source>
</reference>
<gene>
    <name evidence="6" type="ORF">PQJ61_11725</name>
</gene>
<dbReference type="InterPro" id="IPR001279">
    <property type="entry name" value="Metallo-B-lactamas"/>
</dbReference>
<sequence>MIKLKVKTYCLGMWQTNSYVVSAEETDKCWIIDAGFDPERMVADIKIKELKPEYLIYTHAHLDHIAGTAVIRKAFPEIKTAICEVEKSFLGDPSKNLSASAGMSVTADDADITLTDGQSLDFEGLPFTVLTTPGHSPGGICLYQKDSGLLFAGDTIFQGSVGRYDFPTSNGEALFSSIKTKLLPLPDETKVFPGHGGTTTIGDEKAHNPFLI</sequence>
<dbReference type="AlphaFoldDB" id="A0AAJ1IDN6"/>
<dbReference type="PANTHER" id="PTHR46233">
    <property type="entry name" value="HYDROXYACYLGLUTATHIONE HYDROLASE GLOC"/>
    <property type="match status" value="1"/>
</dbReference>
<dbReference type="InterPro" id="IPR036866">
    <property type="entry name" value="RibonucZ/Hydroxyglut_hydro"/>
</dbReference>
<dbReference type="EMBL" id="JAQQAL010000025">
    <property type="protein sequence ID" value="MDC7227422.1"/>
    <property type="molecule type" value="Genomic_DNA"/>
</dbReference>
<accession>A0AAJ1IDN6</accession>
<dbReference type="CDD" id="cd06262">
    <property type="entry name" value="metallo-hydrolase-like_MBL-fold"/>
    <property type="match status" value="1"/>
</dbReference>
<evidence type="ECO:0000259" key="5">
    <source>
        <dbReference type="SMART" id="SM00849"/>
    </source>
</evidence>
<keyword evidence="3" id="KW-0378">Hydrolase</keyword>
<dbReference type="Gene3D" id="3.60.15.10">
    <property type="entry name" value="Ribonuclease Z/Hydroxyacylglutathione hydrolase-like"/>
    <property type="match status" value="1"/>
</dbReference>
<evidence type="ECO:0000313" key="6">
    <source>
        <dbReference type="EMBL" id="MDC7227422.1"/>
    </source>
</evidence>
<comment type="cofactor">
    <cofactor evidence="1">
        <name>Zn(2+)</name>
        <dbReference type="ChEBI" id="CHEBI:29105"/>
    </cofactor>
</comment>
<dbReference type="GO" id="GO:0046872">
    <property type="term" value="F:metal ion binding"/>
    <property type="evidence" value="ECO:0007669"/>
    <property type="project" value="UniProtKB-KW"/>
</dbReference>
<comment type="caution">
    <text evidence="6">The sequence shown here is derived from an EMBL/GenBank/DDBJ whole genome shotgun (WGS) entry which is preliminary data.</text>
</comment>
<evidence type="ECO:0000256" key="4">
    <source>
        <dbReference type="ARBA" id="ARBA00022833"/>
    </source>
</evidence>
<evidence type="ECO:0000256" key="1">
    <source>
        <dbReference type="ARBA" id="ARBA00001947"/>
    </source>
</evidence>
<dbReference type="Proteomes" id="UP001221217">
    <property type="component" value="Unassembled WGS sequence"/>
</dbReference>